<evidence type="ECO:0000313" key="4">
    <source>
        <dbReference type="Proteomes" id="UP001314181"/>
    </source>
</evidence>
<dbReference type="InterPro" id="IPR016092">
    <property type="entry name" value="ATAP"/>
</dbReference>
<dbReference type="InterPro" id="IPR035903">
    <property type="entry name" value="HesB-like_dom_sf"/>
</dbReference>
<protein>
    <recommendedName>
        <fullName evidence="2">Core domain-containing protein</fullName>
    </recommendedName>
</protein>
<gene>
    <name evidence="3" type="ORF">CAXC1_330122</name>
</gene>
<dbReference type="EMBL" id="CAWVOK010000026">
    <property type="protein sequence ID" value="CAK8163362.1"/>
    <property type="molecule type" value="Genomic_DNA"/>
</dbReference>
<dbReference type="Proteomes" id="UP001314181">
    <property type="component" value="Unassembled WGS sequence"/>
</dbReference>
<dbReference type="SUPFAM" id="SSF46565">
    <property type="entry name" value="Chaperone J-domain"/>
    <property type="match status" value="1"/>
</dbReference>
<proteinExistence type="inferred from homology"/>
<dbReference type="PANTHER" id="PTHR10072:SF41">
    <property type="entry name" value="IRON-SULFUR CLUSTER ASSEMBLY 1 HOMOLOG, MITOCHONDRIAL"/>
    <property type="match status" value="1"/>
</dbReference>
<organism evidence="3 4">
    <name type="scientific">Candidatus Xenohaliotis californiensis</name>
    <dbReference type="NCBI Taxonomy" id="84677"/>
    <lineage>
        <taxon>Bacteria</taxon>
        <taxon>Pseudomonadati</taxon>
        <taxon>Pseudomonadota</taxon>
        <taxon>Alphaproteobacteria</taxon>
        <taxon>Rickettsiales</taxon>
        <taxon>Anaplasmataceae</taxon>
        <taxon>Candidatus Xenohaliotis</taxon>
    </lineage>
</organism>
<name>A0ABM9N8T8_9RICK</name>
<dbReference type="Gene3D" id="2.60.300.12">
    <property type="entry name" value="HesB-like domain"/>
    <property type="match status" value="1"/>
</dbReference>
<dbReference type="InterPro" id="IPR036869">
    <property type="entry name" value="J_dom_sf"/>
</dbReference>
<dbReference type="PANTHER" id="PTHR10072">
    <property type="entry name" value="IRON-SULFUR CLUSTER ASSEMBLY PROTEIN"/>
    <property type="match status" value="1"/>
</dbReference>
<keyword evidence="4" id="KW-1185">Reference proteome</keyword>
<reference evidence="3 4" key="1">
    <citation type="submission" date="2024-01" db="EMBL/GenBank/DDBJ databases">
        <authorList>
            <person name="Kunselman E."/>
        </authorList>
    </citation>
    <scope>NUCLEOTIDE SEQUENCE [LARGE SCALE GENOMIC DNA]</scope>
    <source>
        <strain evidence="3">2 abalone samples</strain>
    </source>
</reference>
<dbReference type="SUPFAM" id="SSF89360">
    <property type="entry name" value="HesB-like domain"/>
    <property type="match status" value="1"/>
</dbReference>
<evidence type="ECO:0000256" key="1">
    <source>
        <dbReference type="ARBA" id="ARBA00006718"/>
    </source>
</evidence>
<dbReference type="InterPro" id="IPR050322">
    <property type="entry name" value="Fe-S_cluster_asmbl/transfer"/>
</dbReference>
<dbReference type="InterPro" id="IPR000361">
    <property type="entry name" value="ATAP_core_dom"/>
</dbReference>
<dbReference type="Pfam" id="PF01521">
    <property type="entry name" value="Fe-S_biosyn"/>
    <property type="match status" value="1"/>
</dbReference>
<accession>A0ABM9N8T8</accession>
<evidence type="ECO:0000313" key="3">
    <source>
        <dbReference type="EMBL" id="CAK8163362.1"/>
    </source>
</evidence>
<comment type="similarity">
    <text evidence="1">Belongs to the HesB/IscA family.</text>
</comment>
<evidence type="ECO:0000259" key="2">
    <source>
        <dbReference type="Pfam" id="PF01521"/>
    </source>
</evidence>
<comment type="caution">
    <text evidence="3">The sequence shown here is derived from an EMBL/GenBank/DDBJ whole genome shotgun (WGS) entry which is preliminary data.</text>
</comment>
<dbReference type="RefSeq" id="WP_338364503.1">
    <property type="nucleotide sequence ID" value="NZ_CAWVOK010000026.1"/>
</dbReference>
<dbReference type="NCBIfam" id="TIGR00049">
    <property type="entry name" value="iron-sulfur cluster assembly accessory protein"/>
    <property type="match status" value="1"/>
</dbReference>
<feature type="domain" description="Core" evidence="2">
    <location>
        <begin position="10"/>
        <end position="123"/>
    </location>
</feature>
<sequence>MLNLGNKNIVKLTNAAISQLHKIMQYGMAEDALSCSVKIKAMRTKKSCLDMRYVIEHATEIKKSDILMQVPSSNKDMPDIRFIVDGESLIYLFGLVIDFETKGLNSRFVFHNPNANAHCGCGETFMHTSYFDLLDLKEQYDINLPELKNNFLKKKNTNDSDLLQIAYNILCSPLQRAKYMLKINGFSEQWIVSILSSDRVMVVDDLQNIVKEIDSLFISKSYNLIPLYFKQLESLDNL</sequence>